<dbReference type="GO" id="GO:0051539">
    <property type="term" value="F:4 iron, 4 sulfur cluster binding"/>
    <property type="evidence" value="ECO:0007669"/>
    <property type="project" value="UniProtKB-KW"/>
</dbReference>
<reference evidence="8 9" key="1">
    <citation type="submission" date="2018-08" db="EMBL/GenBank/DDBJ databases">
        <title>Genome of Clostridium chromiireducens C1, DSM12136.</title>
        <authorList>
            <person name="Xing M."/>
            <person name="Wei Y."/>
            <person name="Ang E.L."/>
            <person name="Zhao H."/>
            <person name="Zhang Y."/>
        </authorList>
    </citation>
    <scope>NUCLEOTIDE SEQUENCE [LARGE SCALE GENOMIC DNA]</scope>
    <source>
        <strain evidence="8 9">C1</strain>
    </source>
</reference>
<dbReference type="SFLD" id="SFLDG01067">
    <property type="entry name" value="SPASM/twitch_domain_containing"/>
    <property type="match status" value="1"/>
</dbReference>
<keyword evidence="3" id="KW-0949">S-adenosyl-L-methionine</keyword>
<dbReference type="InterPro" id="IPR006638">
    <property type="entry name" value="Elp3/MiaA/NifB-like_rSAM"/>
</dbReference>
<keyword evidence="2" id="KW-0004">4Fe-4S</keyword>
<dbReference type="InterPro" id="IPR017200">
    <property type="entry name" value="PqqE-like"/>
</dbReference>
<name>A0A399IGJ8_9CLOT</name>
<comment type="caution">
    <text evidence="8">The sequence shown here is derived from an EMBL/GenBank/DDBJ whole genome shotgun (WGS) entry which is preliminary data.</text>
</comment>
<feature type="domain" description="Radical SAM core" evidence="7">
    <location>
        <begin position="1"/>
        <end position="207"/>
    </location>
</feature>
<dbReference type="InterPro" id="IPR058240">
    <property type="entry name" value="rSAM_sf"/>
</dbReference>
<keyword evidence="4" id="KW-0479">Metal-binding</keyword>
<keyword evidence="6" id="KW-0411">Iron-sulfur</keyword>
<dbReference type="SFLD" id="SFLDG01386">
    <property type="entry name" value="main_SPASM_domain-containing"/>
    <property type="match status" value="1"/>
</dbReference>
<dbReference type="SUPFAM" id="SSF102114">
    <property type="entry name" value="Radical SAM enzymes"/>
    <property type="match status" value="1"/>
</dbReference>
<organism evidence="8 9">
    <name type="scientific">Clostridium chromiireducens</name>
    <dbReference type="NCBI Taxonomy" id="225345"/>
    <lineage>
        <taxon>Bacteria</taxon>
        <taxon>Bacillati</taxon>
        <taxon>Bacillota</taxon>
        <taxon>Clostridia</taxon>
        <taxon>Eubacteriales</taxon>
        <taxon>Clostridiaceae</taxon>
        <taxon>Clostridium</taxon>
    </lineage>
</organism>
<dbReference type="InterPro" id="IPR007197">
    <property type="entry name" value="rSAM"/>
</dbReference>
<dbReference type="CDD" id="cd21123">
    <property type="entry name" value="SPASM_MftC-like"/>
    <property type="match status" value="1"/>
</dbReference>
<evidence type="ECO:0000256" key="3">
    <source>
        <dbReference type="ARBA" id="ARBA00022691"/>
    </source>
</evidence>
<keyword evidence="5" id="KW-0408">Iron</keyword>
<dbReference type="AlphaFoldDB" id="A0A399IGJ8"/>
<dbReference type="InterPro" id="IPR050377">
    <property type="entry name" value="Radical_SAM_PqqE_MftC-like"/>
</dbReference>
<dbReference type="PANTHER" id="PTHR11228">
    <property type="entry name" value="RADICAL SAM DOMAIN PROTEIN"/>
    <property type="match status" value="1"/>
</dbReference>
<dbReference type="InterPro" id="IPR023885">
    <property type="entry name" value="4Fe4S-binding_SPASM_dom"/>
</dbReference>
<dbReference type="PIRSF" id="PIRSF037420">
    <property type="entry name" value="PQQ_syn_pqqE"/>
    <property type="match status" value="1"/>
</dbReference>
<protein>
    <submittedName>
        <fullName evidence="8">Putative heme d1 biosynthesis radical SAM protein NirJ2</fullName>
    </submittedName>
</protein>
<dbReference type="EMBL" id="QXDJ01000012">
    <property type="protein sequence ID" value="RII31831.1"/>
    <property type="molecule type" value="Genomic_DNA"/>
</dbReference>
<evidence type="ECO:0000256" key="5">
    <source>
        <dbReference type="ARBA" id="ARBA00023004"/>
    </source>
</evidence>
<evidence type="ECO:0000313" key="8">
    <source>
        <dbReference type="EMBL" id="RII31831.1"/>
    </source>
</evidence>
<dbReference type="Pfam" id="PF13186">
    <property type="entry name" value="SPASM"/>
    <property type="match status" value="1"/>
</dbReference>
<dbReference type="PROSITE" id="PS51918">
    <property type="entry name" value="RADICAL_SAM"/>
    <property type="match status" value="1"/>
</dbReference>
<dbReference type="NCBIfam" id="TIGR04085">
    <property type="entry name" value="rSAM_more_4Fe4S"/>
    <property type="match status" value="1"/>
</dbReference>
<evidence type="ECO:0000313" key="9">
    <source>
        <dbReference type="Proteomes" id="UP000265930"/>
    </source>
</evidence>
<evidence type="ECO:0000256" key="2">
    <source>
        <dbReference type="ARBA" id="ARBA00022485"/>
    </source>
</evidence>
<accession>A0A399IGJ8</accession>
<gene>
    <name evidence="8" type="primary">nirJ2</name>
    <name evidence="8" type="ORF">D2A34_26045</name>
</gene>
<dbReference type="Proteomes" id="UP000265930">
    <property type="component" value="Unassembled WGS sequence"/>
</dbReference>
<sequence>MIMSWNVTNRCNLYCDHCYRNAGVEDNGELTTEEGKALLDEIAKAGFKIMIFSGGEPLMRKDIYELISYAAKIGLRPVLGSNGMFITKEVAEKLVESGLKAVGISLDSLKGNKHDKFRKYNGAWKDALYGMKNCRDAGLSFQIHHTVMNWNKEEAIDIIDFSVAMGAAAYYPFFLVPTGRGESIEREILEANEYEELLTAIMKKKQQVNIEIKPTCAPQFLRIANSLGMKLRFSRGCLAGISYCIISPRGDVQPCAYLKEVAGNVRQTPFSEIWRDSKVFNKLRTQEYKGVCGECKHKEICGGCRARAAYYHEGNYMAEDSSCVYTNCNRC</sequence>
<dbReference type="InterPro" id="IPR013785">
    <property type="entry name" value="Aldolase_TIM"/>
</dbReference>
<dbReference type="PANTHER" id="PTHR11228:SF7">
    <property type="entry name" value="PQQA PEPTIDE CYCLASE"/>
    <property type="match status" value="1"/>
</dbReference>
<evidence type="ECO:0000256" key="6">
    <source>
        <dbReference type="ARBA" id="ARBA00023014"/>
    </source>
</evidence>
<dbReference type="GO" id="GO:0003824">
    <property type="term" value="F:catalytic activity"/>
    <property type="evidence" value="ECO:0007669"/>
    <property type="project" value="InterPro"/>
</dbReference>
<dbReference type="RefSeq" id="WP_119368297.1">
    <property type="nucleotide sequence ID" value="NZ_QXDJ01000012.1"/>
</dbReference>
<dbReference type="InterPro" id="IPR027633">
    <property type="entry name" value="rSAM_NirJ2"/>
</dbReference>
<dbReference type="Pfam" id="PF04055">
    <property type="entry name" value="Radical_SAM"/>
    <property type="match status" value="1"/>
</dbReference>
<dbReference type="CDD" id="cd01335">
    <property type="entry name" value="Radical_SAM"/>
    <property type="match status" value="1"/>
</dbReference>
<dbReference type="SFLD" id="SFLDS00029">
    <property type="entry name" value="Radical_SAM"/>
    <property type="match status" value="1"/>
</dbReference>
<evidence type="ECO:0000259" key="7">
    <source>
        <dbReference type="PROSITE" id="PS51918"/>
    </source>
</evidence>
<dbReference type="SMART" id="SM00729">
    <property type="entry name" value="Elp3"/>
    <property type="match status" value="1"/>
</dbReference>
<proteinExistence type="predicted"/>
<dbReference type="Gene3D" id="3.20.20.70">
    <property type="entry name" value="Aldolase class I"/>
    <property type="match status" value="1"/>
</dbReference>
<comment type="cofactor">
    <cofactor evidence="1">
        <name>[4Fe-4S] cluster</name>
        <dbReference type="ChEBI" id="CHEBI:49883"/>
    </cofactor>
</comment>
<dbReference type="GO" id="GO:0046872">
    <property type="term" value="F:metal ion binding"/>
    <property type="evidence" value="ECO:0007669"/>
    <property type="project" value="UniProtKB-KW"/>
</dbReference>
<evidence type="ECO:0000256" key="1">
    <source>
        <dbReference type="ARBA" id="ARBA00001966"/>
    </source>
</evidence>
<dbReference type="NCBIfam" id="TIGR04055">
    <property type="entry name" value="rSAM_NirJ2"/>
    <property type="match status" value="1"/>
</dbReference>
<evidence type="ECO:0000256" key="4">
    <source>
        <dbReference type="ARBA" id="ARBA00022723"/>
    </source>
</evidence>